<feature type="transmembrane region" description="Helical" evidence="2">
    <location>
        <begin position="152"/>
        <end position="173"/>
    </location>
</feature>
<dbReference type="eggNOG" id="ENOG502RXW6">
    <property type="taxonomic scope" value="Eukaryota"/>
</dbReference>
<organism evidence="4 5">
    <name type="scientific">Bathycoccus prasinos</name>
    <dbReference type="NCBI Taxonomy" id="41875"/>
    <lineage>
        <taxon>Eukaryota</taxon>
        <taxon>Viridiplantae</taxon>
        <taxon>Chlorophyta</taxon>
        <taxon>Mamiellophyceae</taxon>
        <taxon>Mamiellales</taxon>
        <taxon>Bathycoccaceae</taxon>
        <taxon>Bathycoccus</taxon>
    </lineage>
</organism>
<dbReference type="Proteomes" id="UP000198341">
    <property type="component" value="Chromosome 2"/>
</dbReference>
<keyword evidence="2" id="KW-0472">Membrane</keyword>
<keyword evidence="2" id="KW-0812">Transmembrane</keyword>
<protein>
    <recommendedName>
        <fullName evidence="3">Fatty acid desaturase domain-containing protein</fullName>
    </recommendedName>
</protein>
<sequence>MRSSTRSPPSQNASNRDDESESTTALPHVGTNHDGSRIILNLDVRAKRNECVFPRYPKWVIAFLQKKTNEPEDAWVVLTFLECFLLVVVPGVMLFFVDTNEKKKTRRSFWYGLVWFVITRALFLQRFTLALHYHTHVNAVRAKKSEHFKRCLNAIPTFIIAPFFGIPAGIYWYHHNAMHHVHGNAAYADLSSTERSRRDSAFDFFKYWMRFLFLAPIELSMNMLKYRGLVDAVRCYSNVAGSFAAWWYLNANVNASAANWTLAYTHVIASLGLMFGNWSQHIFVCPDDPRNDYKSTYTCINSFENQKTFDDGYHVQHHVDSRMHWSTFASNFSRKETLEKHAQEDALVFEGVHFFDVGLCVMLGKLDYLAERYVFYGQKKRTKEEIVMELKRRLEPIEYDIKRR</sequence>
<gene>
    <name evidence="4" type="ORF">Bathy02g02150</name>
</gene>
<feature type="domain" description="Fatty acid desaturase" evidence="3">
    <location>
        <begin position="110"/>
        <end position="333"/>
    </location>
</feature>
<proteinExistence type="predicted"/>
<evidence type="ECO:0000313" key="5">
    <source>
        <dbReference type="Proteomes" id="UP000198341"/>
    </source>
</evidence>
<dbReference type="GO" id="GO:0006629">
    <property type="term" value="P:lipid metabolic process"/>
    <property type="evidence" value="ECO:0007669"/>
    <property type="project" value="InterPro"/>
</dbReference>
<evidence type="ECO:0000256" key="2">
    <source>
        <dbReference type="SAM" id="Phobius"/>
    </source>
</evidence>
<dbReference type="AlphaFoldDB" id="K8F0G8"/>
<name>K8F0G8_9CHLO</name>
<dbReference type="GeneID" id="19017329"/>
<evidence type="ECO:0000259" key="3">
    <source>
        <dbReference type="Pfam" id="PF00487"/>
    </source>
</evidence>
<feature type="transmembrane region" description="Helical" evidence="2">
    <location>
        <begin position="109"/>
        <end position="131"/>
    </location>
</feature>
<keyword evidence="2" id="KW-1133">Transmembrane helix</keyword>
<keyword evidence="5" id="KW-1185">Reference proteome</keyword>
<dbReference type="PANTHER" id="PTHR36459:SF1">
    <property type="entry name" value="FATTY ACID DESATURASE DOMAIN-CONTAINING PROTEIN-RELATED"/>
    <property type="match status" value="1"/>
</dbReference>
<dbReference type="PANTHER" id="PTHR36459">
    <property type="entry name" value="ORF"/>
    <property type="match status" value="1"/>
</dbReference>
<reference evidence="4 5" key="1">
    <citation type="submission" date="2011-10" db="EMBL/GenBank/DDBJ databases">
        <authorList>
            <person name="Genoscope - CEA"/>
        </authorList>
    </citation>
    <scope>NUCLEOTIDE SEQUENCE [LARGE SCALE GENOMIC DNA]</scope>
    <source>
        <strain evidence="4 5">RCC 1105</strain>
    </source>
</reference>
<feature type="region of interest" description="Disordered" evidence="1">
    <location>
        <begin position="1"/>
        <end position="30"/>
    </location>
</feature>
<dbReference type="InterPro" id="IPR005804">
    <property type="entry name" value="FA_desaturase_dom"/>
</dbReference>
<dbReference type="STRING" id="41875.K8F0G8"/>
<dbReference type="KEGG" id="bpg:Bathy02g02150"/>
<evidence type="ECO:0000256" key="1">
    <source>
        <dbReference type="SAM" id="MobiDB-lite"/>
    </source>
</evidence>
<dbReference type="OrthoDB" id="1470350at2759"/>
<dbReference type="RefSeq" id="XP_007514768.1">
    <property type="nucleotide sequence ID" value="XM_007514706.1"/>
</dbReference>
<dbReference type="Pfam" id="PF00487">
    <property type="entry name" value="FA_desaturase"/>
    <property type="match status" value="1"/>
</dbReference>
<feature type="compositionally biased region" description="Polar residues" evidence="1">
    <location>
        <begin position="1"/>
        <end position="14"/>
    </location>
</feature>
<feature type="transmembrane region" description="Helical" evidence="2">
    <location>
        <begin position="74"/>
        <end position="97"/>
    </location>
</feature>
<dbReference type="EMBL" id="FO082277">
    <property type="protein sequence ID" value="CCO15008.1"/>
    <property type="molecule type" value="Genomic_DNA"/>
</dbReference>
<evidence type="ECO:0000313" key="4">
    <source>
        <dbReference type="EMBL" id="CCO15008.1"/>
    </source>
</evidence>
<accession>K8F0G8</accession>